<evidence type="ECO:0000313" key="9">
    <source>
        <dbReference type="Proteomes" id="UP000663845"/>
    </source>
</evidence>
<organism evidence="8 9">
    <name type="scientific">Adineta steineri</name>
    <dbReference type="NCBI Taxonomy" id="433720"/>
    <lineage>
        <taxon>Eukaryota</taxon>
        <taxon>Metazoa</taxon>
        <taxon>Spiralia</taxon>
        <taxon>Gnathifera</taxon>
        <taxon>Rotifera</taxon>
        <taxon>Eurotatoria</taxon>
        <taxon>Bdelloidea</taxon>
        <taxon>Adinetida</taxon>
        <taxon>Adinetidae</taxon>
        <taxon>Adineta</taxon>
    </lineage>
</organism>
<dbReference type="Gene3D" id="3.40.50.620">
    <property type="entry name" value="HUPs"/>
    <property type="match status" value="1"/>
</dbReference>
<dbReference type="InterPro" id="IPR015413">
    <property type="entry name" value="Methionyl/Leucyl_tRNA_Synth"/>
</dbReference>
<keyword evidence="3" id="KW-0067">ATP-binding</keyword>
<feature type="domain" description="Methionyl/Leucyl tRNA synthetase" evidence="7">
    <location>
        <begin position="121"/>
        <end position="154"/>
    </location>
</feature>
<dbReference type="SUPFAM" id="SSF52374">
    <property type="entry name" value="Nucleotidylyl transferase"/>
    <property type="match status" value="1"/>
</dbReference>
<protein>
    <recommendedName>
        <fullName evidence="7">Methionyl/Leucyl tRNA synthetase domain-containing protein</fullName>
    </recommendedName>
</protein>
<keyword evidence="4" id="KW-0648">Protein biosynthesis</keyword>
<dbReference type="Pfam" id="PF09334">
    <property type="entry name" value="tRNA-synt_1g"/>
    <property type="match status" value="1"/>
</dbReference>
<evidence type="ECO:0000256" key="3">
    <source>
        <dbReference type="ARBA" id="ARBA00022840"/>
    </source>
</evidence>
<feature type="region of interest" description="Disordered" evidence="6">
    <location>
        <begin position="1"/>
        <end position="84"/>
    </location>
</feature>
<dbReference type="GO" id="GO:0006431">
    <property type="term" value="P:methionyl-tRNA aminoacylation"/>
    <property type="evidence" value="ECO:0007669"/>
    <property type="project" value="TreeGrafter"/>
</dbReference>
<dbReference type="AlphaFoldDB" id="A0A814VHL6"/>
<reference evidence="8" key="1">
    <citation type="submission" date="2021-02" db="EMBL/GenBank/DDBJ databases">
        <authorList>
            <person name="Nowell W R."/>
        </authorList>
    </citation>
    <scope>NUCLEOTIDE SEQUENCE</scope>
</reference>
<evidence type="ECO:0000259" key="7">
    <source>
        <dbReference type="Pfam" id="PF09334"/>
    </source>
</evidence>
<evidence type="ECO:0000256" key="2">
    <source>
        <dbReference type="ARBA" id="ARBA00022741"/>
    </source>
</evidence>
<evidence type="ECO:0000313" key="8">
    <source>
        <dbReference type="EMBL" id="CAF1188211.1"/>
    </source>
</evidence>
<sequence>MATSTDPNDLNLQNLKVEESTTVKTEEASSTTTEKTAKPKKDKPKQDKPKQDKPKQDKPKQEKPKQEKVQAVAEAPAEELDFNRTPEEVEKALDEWVKKPLIANQKKPDEKILPKPDARNILITSALPYVNNVPHLGNLIGSLLSADVFARYCRS</sequence>
<keyword evidence="2" id="KW-0547">Nucleotide-binding</keyword>
<dbReference type="PANTHER" id="PTHR45765:SF1">
    <property type="entry name" value="METHIONINE--TRNA LIGASE, CYTOPLASMIC"/>
    <property type="match status" value="1"/>
</dbReference>
<dbReference type="InterPro" id="IPR001412">
    <property type="entry name" value="aa-tRNA-synth_I_CS"/>
</dbReference>
<dbReference type="PANTHER" id="PTHR45765">
    <property type="entry name" value="METHIONINE--TRNA LIGASE"/>
    <property type="match status" value="1"/>
</dbReference>
<feature type="compositionally biased region" description="Polar residues" evidence="6">
    <location>
        <begin position="1"/>
        <end position="14"/>
    </location>
</feature>
<dbReference type="GO" id="GO:0017101">
    <property type="term" value="C:aminoacyl-tRNA synthetase multienzyme complex"/>
    <property type="evidence" value="ECO:0007669"/>
    <property type="project" value="TreeGrafter"/>
</dbReference>
<feature type="compositionally biased region" description="Basic and acidic residues" evidence="6">
    <location>
        <begin position="16"/>
        <end position="27"/>
    </location>
</feature>
<dbReference type="Proteomes" id="UP000663845">
    <property type="component" value="Unassembled WGS sequence"/>
</dbReference>
<dbReference type="InterPro" id="IPR014729">
    <property type="entry name" value="Rossmann-like_a/b/a_fold"/>
</dbReference>
<evidence type="ECO:0000256" key="4">
    <source>
        <dbReference type="ARBA" id="ARBA00022917"/>
    </source>
</evidence>
<evidence type="ECO:0000256" key="6">
    <source>
        <dbReference type="SAM" id="MobiDB-lite"/>
    </source>
</evidence>
<proteinExistence type="predicted"/>
<accession>A0A814VHL6</accession>
<dbReference type="PROSITE" id="PS00178">
    <property type="entry name" value="AA_TRNA_LIGASE_I"/>
    <property type="match status" value="1"/>
</dbReference>
<dbReference type="GO" id="GO:0005829">
    <property type="term" value="C:cytosol"/>
    <property type="evidence" value="ECO:0007669"/>
    <property type="project" value="TreeGrafter"/>
</dbReference>
<keyword evidence="1" id="KW-0436">Ligase</keyword>
<gene>
    <name evidence="8" type="ORF">JYZ213_LOCUS26182</name>
</gene>
<dbReference type="GO" id="GO:0004825">
    <property type="term" value="F:methionine-tRNA ligase activity"/>
    <property type="evidence" value="ECO:0007669"/>
    <property type="project" value="InterPro"/>
</dbReference>
<dbReference type="GO" id="GO:0005524">
    <property type="term" value="F:ATP binding"/>
    <property type="evidence" value="ECO:0007669"/>
    <property type="project" value="UniProtKB-KW"/>
</dbReference>
<dbReference type="InterPro" id="IPR023458">
    <property type="entry name" value="Met-tRNA_ligase_1"/>
</dbReference>
<feature type="compositionally biased region" description="Basic and acidic residues" evidence="6">
    <location>
        <begin position="35"/>
        <end position="68"/>
    </location>
</feature>
<evidence type="ECO:0000256" key="5">
    <source>
        <dbReference type="ARBA" id="ARBA00023146"/>
    </source>
</evidence>
<evidence type="ECO:0000256" key="1">
    <source>
        <dbReference type="ARBA" id="ARBA00022598"/>
    </source>
</evidence>
<dbReference type="EMBL" id="CAJNOG010000345">
    <property type="protein sequence ID" value="CAF1188211.1"/>
    <property type="molecule type" value="Genomic_DNA"/>
</dbReference>
<comment type="caution">
    <text evidence="8">The sequence shown here is derived from an EMBL/GenBank/DDBJ whole genome shotgun (WGS) entry which is preliminary data.</text>
</comment>
<name>A0A814VHL6_9BILA</name>
<keyword evidence="5" id="KW-0030">Aminoacyl-tRNA synthetase</keyword>